<feature type="region of interest" description="Disordered" evidence="3">
    <location>
        <begin position="184"/>
        <end position="226"/>
    </location>
</feature>
<dbReference type="EMBL" id="BRXW01000518">
    <property type="protein sequence ID" value="GMH62546.1"/>
    <property type="molecule type" value="Genomic_DNA"/>
</dbReference>
<comment type="caution">
    <text evidence="4">The sequence shown here is derived from an EMBL/GenBank/DDBJ whole genome shotgun (WGS) entry which is preliminary data.</text>
</comment>
<dbReference type="GO" id="GO:0003677">
    <property type="term" value="F:DNA binding"/>
    <property type="evidence" value="ECO:0007669"/>
    <property type="project" value="InterPro"/>
</dbReference>
<sequence>MAESVSAYSSQLPSSSPPPCSPCSPQHSKFFSSPPAPPPLGYVASSNFNFDVSLPTPLPQSFNDCPLFASGPPLKISVRHLCSHFCFYRAYNPIRKWYKLYKRVELAGFDPESILEGWACFGRMEKLEKRFENVFVAPNGETFLSIKRVMEELKIDETGAADGGGIKKFPRAVIEAENLQSTSWRDMDPTSSTNKRLKMLSSPTTKDTTTTTTTTTTTSMSSPSESLWPGKNFHFSPSRESPFGLLEELTFSDPWKLLLTCILLNRTTRIQVDPVLFNFLERWPTCDELLKSRGDLKNVQELVRPCGMHLKRGENIVSFSSQYAEMRNNGVDPWELTEAQIRSFVSCGDYAWDAYRLFVLNLGAGEGVEDDFNCKDHALQMFLEWKRGVIKATETDKDVEQ</sequence>
<comment type="subcellular location">
    <subcellularLocation>
        <location evidence="1">Nucleus</location>
    </subcellularLocation>
</comment>
<feature type="compositionally biased region" description="Low complexity" evidence="3">
    <location>
        <begin position="1"/>
        <end position="14"/>
    </location>
</feature>
<keyword evidence="2" id="KW-0539">Nucleus</keyword>
<feature type="region of interest" description="Disordered" evidence="3">
    <location>
        <begin position="1"/>
        <end position="21"/>
    </location>
</feature>
<evidence type="ECO:0000313" key="5">
    <source>
        <dbReference type="Proteomes" id="UP001165122"/>
    </source>
</evidence>
<reference evidence="5" key="1">
    <citation type="journal article" date="2023" name="Commun. Biol.">
        <title>Genome analysis of Parmales, the sister group of diatoms, reveals the evolutionary specialization of diatoms from phago-mixotrophs to photoautotrophs.</title>
        <authorList>
            <person name="Ban H."/>
            <person name="Sato S."/>
            <person name="Yoshikawa S."/>
            <person name="Yamada K."/>
            <person name="Nakamura Y."/>
            <person name="Ichinomiya M."/>
            <person name="Sato N."/>
            <person name="Blanc-Mathieu R."/>
            <person name="Endo H."/>
            <person name="Kuwata A."/>
            <person name="Ogata H."/>
        </authorList>
    </citation>
    <scope>NUCLEOTIDE SEQUENCE [LARGE SCALE GENOMIC DNA]</scope>
    <source>
        <strain evidence="5">NIES 3700</strain>
    </source>
</reference>
<dbReference type="InterPro" id="IPR045138">
    <property type="entry name" value="MeCP2/MBD4"/>
</dbReference>
<dbReference type="GO" id="GO:0005634">
    <property type="term" value="C:nucleus"/>
    <property type="evidence" value="ECO:0007669"/>
    <property type="project" value="UniProtKB-SubCell"/>
</dbReference>
<name>A0A9W7A2Z6_9STRA</name>
<dbReference type="InterPro" id="IPR011257">
    <property type="entry name" value="DNA_glycosylase"/>
</dbReference>
<gene>
    <name evidence="4" type="ORF">TrLO_g2985</name>
</gene>
<keyword evidence="5" id="KW-1185">Reference proteome</keyword>
<evidence type="ECO:0000256" key="1">
    <source>
        <dbReference type="ARBA" id="ARBA00004123"/>
    </source>
</evidence>
<dbReference type="Gene3D" id="1.10.340.30">
    <property type="entry name" value="Hypothetical protein, domain 2"/>
    <property type="match status" value="1"/>
</dbReference>
<feature type="compositionally biased region" description="Polar residues" evidence="3">
    <location>
        <begin position="184"/>
        <end position="194"/>
    </location>
</feature>
<proteinExistence type="predicted"/>
<feature type="compositionally biased region" description="Low complexity" evidence="3">
    <location>
        <begin position="201"/>
        <end position="226"/>
    </location>
</feature>
<evidence type="ECO:0000256" key="3">
    <source>
        <dbReference type="SAM" id="MobiDB-lite"/>
    </source>
</evidence>
<dbReference type="GO" id="GO:0006281">
    <property type="term" value="P:DNA repair"/>
    <property type="evidence" value="ECO:0007669"/>
    <property type="project" value="InterPro"/>
</dbReference>
<dbReference type="SUPFAM" id="SSF48150">
    <property type="entry name" value="DNA-glycosylase"/>
    <property type="match status" value="1"/>
</dbReference>
<dbReference type="OrthoDB" id="10265068at2759"/>
<dbReference type="AlphaFoldDB" id="A0A9W7A2Z6"/>
<dbReference type="Proteomes" id="UP001165122">
    <property type="component" value="Unassembled WGS sequence"/>
</dbReference>
<evidence type="ECO:0000256" key="2">
    <source>
        <dbReference type="ARBA" id="ARBA00023242"/>
    </source>
</evidence>
<dbReference type="PANTHER" id="PTHR15074:SF0">
    <property type="entry name" value="METHYL-CPG-BINDING DOMAIN PROTEIN 4-LIKE PROTEIN"/>
    <property type="match status" value="1"/>
</dbReference>
<evidence type="ECO:0000313" key="4">
    <source>
        <dbReference type="EMBL" id="GMH62546.1"/>
    </source>
</evidence>
<protein>
    <submittedName>
        <fullName evidence="4">Uncharacterized protein</fullName>
    </submittedName>
</protein>
<dbReference type="PANTHER" id="PTHR15074">
    <property type="entry name" value="METHYL-CPG-BINDING PROTEIN"/>
    <property type="match status" value="1"/>
</dbReference>
<organism evidence="4 5">
    <name type="scientific">Triparma laevis f. longispina</name>
    <dbReference type="NCBI Taxonomy" id="1714387"/>
    <lineage>
        <taxon>Eukaryota</taxon>
        <taxon>Sar</taxon>
        <taxon>Stramenopiles</taxon>
        <taxon>Ochrophyta</taxon>
        <taxon>Bolidophyceae</taxon>
        <taxon>Parmales</taxon>
        <taxon>Triparmaceae</taxon>
        <taxon>Triparma</taxon>
    </lineage>
</organism>
<dbReference type="GO" id="GO:0003824">
    <property type="term" value="F:catalytic activity"/>
    <property type="evidence" value="ECO:0007669"/>
    <property type="project" value="InterPro"/>
</dbReference>
<accession>A0A9W7A2Z6</accession>